<dbReference type="InterPro" id="IPR000409">
    <property type="entry name" value="BEACH_dom"/>
</dbReference>
<dbReference type="Pfam" id="PF02138">
    <property type="entry name" value="Beach"/>
    <property type="match status" value="2"/>
</dbReference>
<dbReference type="SMART" id="SM00320">
    <property type="entry name" value="WD40"/>
    <property type="match status" value="3"/>
</dbReference>
<dbReference type="InterPro" id="IPR050865">
    <property type="entry name" value="BEACH_Domain"/>
</dbReference>
<name>A0A9W6TWY1_9STRA</name>
<feature type="repeat" description="WD" evidence="1">
    <location>
        <begin position="778"/>
        <end position="807"/>
    </location>
</feature>
<dbReference type="CDD" id="cd06071">
    <property type="entry name" value="Beach"/>
    <property type="match status" value="1"/>
</dbReference>
<dbReference type="InterPro" id="IPR011993">
    <property type="entry name" value="PH-like_dom_sf"/>
</dbReference>
<dbReference type="AlphaFoldDB" id="A0A9W6TWY1"/>
<dbReference type="PROSITE" id="PS51783">
    <property type="entry name" value="PH_BEACH"/>
    <property type="match status" value="1"/>
</dbReference>
<evidence type="ECO:0000256" key="1">
    <source>
        <dbReference type="PROSITE-ProRule" id="PRU00221"/>
    </source>
</evidence>
<dbReference type="Pfam" id="PF00400">
    <property type="entry name" value="WD40"/>
    <property type="match status" value="2"/>
</dbReference>
<sequence length="849" mass="96363">MCTRGFFFEPQDSNLPILRFFFRDMKDMPVAEVHDHPEAGDCAIFLTFKLSSVLEMKERGVDHPYVQKETEDAAGSGAAVPEKYIFSLLHSKIEEFLKSVRPIWELAHKDNVMNKVDEEALLEPVLKPRQTDQFDSSLLVDFRERPLLTKGKLVDRIVPLLKYPGCLMLTNQRLYFQPAQVNNVGDPVLNWAYNTIEYLYKRRHMLKQTGLEIFLKNGESFFFSFRNHHDRDEVYDMMVNQPDLKHLQQTDLESMLRKWQQREVSNFEYLVYLNNAAGRTKNDLTQYPVFPWILKDYQSQSIDLSDPAVYRDLSKPIGALNEERLEFYKARFEAMPRGMEDEGLPPPFLYGTHYSTPGYVLYYFVRMAPEYMLCLQNGKFDAPDRLFQSIPSTWSSCNNNHADLKELIPAFFDDSLPPEEWLCNGKNLDLGTTQKLTRVGDVELPAWASSPSTFVRINREALESEHVSEHLHKWIDLIFGCKQRGEAAVEASNRKFLIRLHCHLKLLQLIKTDLLTNGHCTSTVFYYLSYEGSVDLETITDPVEKCSFEAQIQEFGQTPKLLFSGAHPSRNDVGKAVEIATLDFIPSPQKVDESVGQKNGSSSIDEVDNRNRGDSEVGQNSSYDENGDDENALSGNRRSMFGFRTRSFGAKQAQRLVGGITAQLRRRMSVESSKRWNWSFGANGDVSVWSPSVQYMLHSGEVTSLVLGKDGRALFSTSKDTTFKVSATLDGTLRRNLSCNLALSCCDVSPDEKYVFIGSWDNCIYMYSMDVGRVIDQITAHDDGLSAICVFEDRLLSSSWDGSIKMWHYTPKGIATSPLSTFMECEESVVSLCVSNDGSTGAAATKNGG</sequence>
<dbReference type="InterPro" id="IPR015943">
    <property type="entry name" value="WD40/YVTN_repeat-like_dom_sf"/>
</dbReference>
<dbReference type="EMBL" id="BSXT01000313">
    <property type="protein sequence ID" value="GMF24100.1"/>
    <property type="molecule type" value="Genomic_DNA"/>
</dbReference>
<accession>A0A9W6TWY1</accession>
<dbReference type="PROSITE" id="PS50197">
    <property type="entry name" value="BEACH"/>
    <property type="match status" value="1"/>
</dbReference>
<dbReference type="InterPro" id="IPR036372">
    <property type="entry name" value="BEACH_dom_sf"/>
</dbReference>
<proteinExistence type="predicted"/>
<reference evidence="5" key="1">
    <citation type="submission" date="2023-04" db="EMBL/GenBank/DDBJ databases">
        <title>Phytophthora fragariaefolia NBRC 109709.</title>
        <authorList>
            <person name="Ichikawa N."/>
            <person name="Sato H."/>
            <person name="Tonouchi N."/>
        </authorList>
    </citation>
    <scope>NUCLEOTIDE SEQUENCE</scope>
    <source>
        <strain evidence="5">NBRC 109709</strain>
    </source>
</reference>
<dbReference type="PROSITE" id="PS50082">
    <property type="entry name" value="WD_REPEATS_2"/>
    <property type="match status" value="1"/>
</dbReference>
<keyword evidence="1" id="KW-0853">WD repeat</keyword>
<dbReference type="InterPro" id="IPR001680">
    <property type="entry name" value="WD40_rpt"/>
</dbReference>
<dbReference type="InterPro" id="IPR036322">
    <property type="entry name" value="WD40_repeat_dom_sf"/>
</dbReference>
<dbReference type="InterPro" id="IPR057496">
    <property type="entry name" value="FAN-like_PH"/>
</dbReference>
<evidence type="ECO:0000256" key="2">
    <source>
        <dbReference type="SAM" id="MobiDB-lite"/>
    </source>
</evidence>
<dbReference type="OrthoDB" id="26681at2759"/>
<keyword evidence="6" id="KW-1185">Reference proteome</keyword>
<dbReference type="Gene3D" id="1.10.1540.10">
    <property type="entry name" value="BEACH domain"/>
    <property type="match status" value="2"/>
</dbReference>
<dbReference type="Pfam" id="PF25400">
    <property type="entry name" value="PH_FAN"/>
    <property type="match status" value="1"/>
</dbReference>
<feature type="domain" description="BEACH-type PH" evidence="4">
    <location>
        <begin position="143"/>
        <end position="239"/>
    </location>
</feature>
<dbReference type="SMART" id="SM01026">
    <property type="entry name" value="Beach"/>
    <property type="match status" value="1"/>
</dbReference>
<comment type="caution">
    <text evidence="5">The sequence shown here is derived from an EMBL/GenBank/DDBJ whole genome shotgun (WGS) entry which is preliminary data.</text>
</comment>
<dbReference type="SUPFAM" id="SSF50729">
    <property type="entry name" value="PH domain-like"/>
    <property type="match status" value="1"/>
</dbReference>
<dbReference type="Pfam" id="PF14844">
    <property type="entry name" value="PH_BEACH"/>
    <property type="match status" value="1"/>
</dbReference>
<evidence type="ECO:0000313" key="5">
    <source>
        <dbReference type="EMBL" id="GMF24100.1"/>
    </source>
</evidence>
<dbReference type="PANTHER" id="PTHR13743:SF123">
    <property type="entry name" value="PROTEIN FAN"/>
    <property type="match status" value="1"/>
</dbReference>
<protein>
    <submittedName>
        <fullName evidence="5">Unnamed protein product</fullName>
    </submittedName>
</protein>
<dbReference type="SUPFAM" id="SSF81837">
    <property type="entry name" value="BEACH domain"/>
    <property type="match status" value="1"/>
</dbReference>
<dbReference type="Proteomes" id="UP001165121">
    <property type="component" value="Unassembled WGS sequence"/>
</dbReference>
<feature type="domain" description="BEACH" evidence="3">
    <location>
        <begin position="244"/>
        <end position="570"/>
    </location>
</feature>
<dbReference type="SUPFAM" id="SSF50978">
    <property type="entry name" value="WD40 repeat-like"/>
    <property type="match status" value="1"/>
</dbReference>
<dbReference type="InterPro" id="IPR023362">
    <property type="entry name" value="PH-BEACH_dom"/>
</dbReference>
<evidence type="ECO:0000259" key="3">
    <source>
        <dbReference type="PROSITE" id="PS50197"/>
    </source>
</evidence>
<dbReference type="PANTHER" id="PTHR13743">
    <property type="entry name" value="BEIGE/BEACH-RELATED"/>
    <property type="match status" value="1"/>
</dbReference>
<dbReference type="Gene3D" id="2.30.29.30">
    <property type="entry name" value="Pleckstrin-homology domain (PH domain)/Phosphotyrosine-binding domain (PTB)"/>
    <property type="match status" value="1"/>
</dbReference>
<gene>
    <name evidence="5" type="ORF">Pfra01_000396500</name>
</gene>
<evidence type="ECO:0000259" key="4">
    <source>
        <dbReference type="PROSITE" id="PS51783"/>
    </source>
</evidence>
<organism evidence="5 6">
    <name type="scientific">Phytophthora fragariaefolia</name>
    <dbReference type="NCBI Taxonomy" id="1490495"/>
    <lineage>
        <taxon>Eukaryota</taxon>
        <taxon>Sar</taxon>
        <taxon>Stramenopiles</taxon>
        <taxon>Oomycota</taxon>
        <taxon>Peronosporomycetes</taxon>
        <taxon>Peronosporales</taxon>
        <taxon>Peronosporaceae</taxon>
        <taxon>Phytophthora</taxon>
    </lineage>
</organism>
<evidence type="ECO:0000313" key="6">
    <source>
        <dbReference type="Proteomes" id="UP001165121"/>
    </source>
</evidence>
<feature type="region of interest" description="Disordered" evidence="2">
    <location>
        <begin position="590"/>
        <end position="636"/>
    </location>
</feature>
<dbReference type="Gene3D" id="2.130.10.10">
    <property type="entry name" value="YVTN repeat-like/Quinoprotein amine dehydrogenase"/>
    <property type="match status" value="1"/>
</dbReference>